<evidence type="ECO:0000256" key="2">
    <source>
        <dbReference type="ARBA" id="ARBA00012438"/>
    </source>
</evidence>
<feature type="non-terminal residue" evidence="9">
    <location>
        <position position="1"/>
    </location>
</feature>
<organism evidence="9 10">
    <name type="scientific">Listeria marthii FSL S4-120</name>
    <dbReference type="NCBI Taxonomy" id="702457"/>
    <lineage>
        <taxon>Bacteria</taxon>
        <taxon>Bacillati</taxon>
        <taxon>Bacillota</taxon>
        <taxon>Bacilli</taxon>
        <taxon>Bacillales</taxon>
        <taxon>Listeriaceae</taxon>
        <taxon>Listeria</taxon>
    </lineage>
</organism>
<evidence type="ECO:0000256" key="4">
    <source>
        <dbReference type="ARBA" id="ARBA00022741"/>
    </source>
</evidence>
<dbReference type="Pfam" id="PF02518">
    <property type="entry name" value="HATPase_c"/>
    <property type="match status" value="1"/>
</dbReference>
<dbReference type="Gene3D" id="3.30.565.10">
    <property type="entry name" value="Histidine kinase-like ATPase, C-terminal domain"/>
    <property type="match status" value="1"/>
</dbReference>
<keyword evidence="3" id="KW-0808">Transferase</keyword>
<evidence type="ECO:0000313" key="9">
    <source>
        <dbReference type="EMBL" id="EFR86645.1"/>
    </source>
</evidence>
<dbReference type="InterPro" id="IPR005467">
    <property type="entry name" value="His_kinase_dom"/>
</dbReference>
<dbReference type="PROSITE" id="PS50109">
    <property type="entry name" value="HIS_KIN"/>
    <property type="match status" value="1"/>
</dbReference>
<accession>A0ABN0BUE6</accession>
<feature type="domain" description="Histidine kinase" evidence="8">
    <location>
        <begin position="1"/>
        <end position="190"/>
    </location>
</feature>
<dbReference type="SUPFAM" id="SSF55874">
    <property type="entry name" value="ATPase domain of HSP90 chaperone/DNA topoisomerase II/histidine kinase"/>
    <property type="match status" value="1"/>
</dbReference>
<evidence type="ECO:0000313" key="10">
    <source>
        <dbReference type="Proteomes" id="UP000003412"/>
    </source>
</evidence>
<name>A0ABN0BUE6_9LIST</name>
<keyword evidence="5" id="KW-0418">Kinase</keyword>
<dbReference type="EMBL" id="ADXF01000987">
    <property type="protein sequence ID" value="EFR86645.1"/>
    <property type="molecule type" value="Genomic_DNA"/>
</dbReference>
<evidence type="ECO:0000256" key="1">
    <source>
        <dbReference type="ARBA" id="ARBA00000085"/>
    </source>
</evidence>
<proteinExistence type="predicted"/>
<dbReference type="PRINTS" id="PR00344">
    <property type="entry name" value="BCTRLSENSOR"/>
</dbReference>
<evidence type="ECO:0000256" key="5">
    <source>
        <dbReference type="ARBA" id="ARBA00022777"/>
    </source>
</evidence>
<comment type="catalytic activity">
    <reaction evidence="1">
        <text>ATP + protein L-histidine = ADP + protein N-phospho-L-histidine.</text>
        <dbReference type="EC" id="2.7.13.3"/>
    </reaction>
</comment>
<dbReference type="EC" id="2.7.13.3" evidence="2"/>
<keyword evidence="10" id="KW-1185">Reference proteome</keyword>
<evidence type="ECO:0000256" key="3">
    <source>
        <dbReference type="ARBA" id="ARBA00022679"/>
    </source>
</evidence>
<dbReference type="PANTHER" id="PTHR43711">
    <property type="entry name" value="TWO-COMPONENT HISTIDINE KINASE"/>
    <property type="match status" value="1"/>
</dbReference>
<comment type="caution">
    <text evidence="9">The sequence shown here is derived from an EMBL/GenBank/DDBJ whole genome shotgun (WGS) entry which is preliminary data.</text>
</comment>
<keyword evidence="6" id="KW-0067">ATP-binding</keyword>
<evidence type="ECO:0000256" key="6">
    <source>
        <dbReference type="ARBA" id="ARBA00022840"/>
    </source>
</evidence>
<dbReference type="InterPro" id="IPR004358">
    <property type="entry name" value="Sig_transdc_His_kin-like_C"/>
</dbReference>
<dbReference type="InterPro" id="IPR036890">
    <property type="entry name" value="HATPase_C_sf"/>
</dbReference>
<keyword evidence="4" id="KW-0547">Nucleotide-binding</keyword>
<sequence length="190" mass="21641">TLTEKEQEEYLTVLSEETTRLSSLTKQLLTLASLDQESELRKKEPVRLAKQWRQLIQMTEWSWREKELTINLDLADVNYTGDAELLYQVWSNLLTNAIKFTPPGGNIQIRLHEDTTNILVEVQDSGIGISKPDLAKIFDRFYKANQSRTREEGSSGLGLSICQKIIALHHGEITVESNHGTTFTVKLPKN</sequence>
<keyword evidence="7" id="KW-0902">Two-component regulatory system</keyword>
<reference evidence="9 10" key="1">
    <citation type="journal article" date="2010" name="Microbiol. Resour. Announc.">
        <title>Comparative genomics of the bacterial genus Listeria: Genome evolution is characterized by limited gene acquisition and limited gene loss.</title>
        <authorList>
            <person name="den Bakker H.C."/>
            <person name="Cummings C.A."/>
            <person name="Ferreira V."/>
            <person name="Vatta P."/>
            <person name="Orsi R.H."/>
            <person name="Degoricija L."/>
            <person name="Barker M."/>
            <person name="Petrauskene O."/>
            <person name="Furtado M.R."/>
            <person name="Wiedmann M."/>
        </authorList>
    </citation>
    <scope>NUCLEOTIDE SEQUENCE [LARGE SCALE GENOMIC DNA]</scope>
    <source>
        <strain evidence="9 10">FSL S4-120</strain>
    </source>
</reference>
<dbReference type="Proteomes" id="UP000003412">
    <property type="component" value="Chromosome"/>
</dbReference>
<dbReference type="SMART" id="SM00387">
    <property type="entry name" value="HATPase_c"/>
    <property type="match status" value="1"/>
</dbReference>
<protein>
    <recommendedName>
        <fullName evidence="2">histidine kinase</fullName>
        <ecNumber evidence="2">2.7.13.3</ecNumber>
    </recommendedName>
</protein>
<dbReference type="InterPro" id="IPR050736">
    <property type="entry name" value="Sensor_HK_Regulatory"/>
</dbReference>
<evidence type="ECO:0000256" key="7">
    <source>
        <dbReference type="ARBA" id="ARBA00023012"/>
    </source>
</evidence>
<gene>
    <name evidence="9" type="ORF">NT05LM_2963</name>
</gene>
<evidence type="ECO:0000259" key="8">
    <source>
        <dbReference type="PROSITE" id="PS50109"/>
    </source>
</evidence>
<dbReference type="PANTHER" id="PTHR43711:SF1">
    <property type="entry name" value="HISTIDINE KINASE 1"/>
    <property type="match status" value="1"/>
</dbReference>
<dbReference type="InterPro" id="IPR003594">
    <property type="entry name" value="HATPase_dom"/>
</dbReference>